<protein>
    <submittedName>
        <fullName evidence="3">Nitrogen fixation protein NifZ</fullName>
    </submittedName>
</protein>
<comment type="caution">
    <text evidence="3">The sequence shown here is derived from an EMBL/GenBank/DDBJ whole genome shotgun (WGS) entry which is preliminary data.</text>
</comment>
<gene>
    <name evidence="3" type="ORF">VSS37_15350</name>
</gene>
<organism evidence="3 4">
    <name type="scientific">Candidatus Thiothrix phosphatis</name>
    <dbReference type="NCBI Taxonomy" id="3112415"/>
    <lineage>
        <taxon>Bacteria</taxon>
        <taxon>Pseudomonadati</taxon>
        <taxon>Pseudomonadota</taxon>
        <taxon>Gammaproteobacteria</taxon>
        <taxon>Thiotrichales</taxon>
        <taxon>Thiotrichaceae</taxon>
        <taxon>Thiothrix</taxon>
    </lineage>
</organism>
<evidence type="ECO:0000313" key="4">
    <source>
        <dbReference type="Proteomes" id="UP001308005"/>
    </source>
</evidence>
<dbReference type="Pfam" id="PF04319">
    <property type="entry name" value="NifZ"/>
    <property type="match status" value="1"/>
</dbReference>
<keyword evidence="4" id="KW-1185">Reference proteome</keyword>
<dbReference type="InterPro" id="IPR007415">
    <property type="entry name" value="Nitrogenase_MoFe_mat_NifZ"/>
</dbReference>
<proteinExistence type="inferred from homology"/>
<sequence>MDISQLQSGDMVFAAADIVSDGEVPGYPDGALIAAAGARGVLVNTGHYEEYPDDEFYLVRFEDAQGELGFPVGCWPEELTLPTESAPS</sequence>
<reference evidence="4" key="1">
    <citation type="submission" date="2023-07" db="EMBL/GenBank/DDBJ databases">
        <title>The carbon used by Thiothrix.</title>
        <authorList>
            <person name="Chen L."/>
        </authorList>
    </citation>
    <scope>NUCLEOTIDE SEQUENCE [LARGE SCALE GENOMIC DNA]</scope>
</reference>
<reference evidence="3 4" key="2">
    <citation type="submission" date="2024-01" db="EMBL/GenBank/DDBJ databases">
        <authorList>
            <person name="Xie X."/>
        </authorList>
    </citation>
    <scope>NUCLEOTIDE SEQUENCE [LARGE SCALE GENOMIC DNA]</scope>
    <source>
        <strain evidence="3">SCUT-1</strain>
    </source>
</reference>
<name>A0ABU6CZU2_9GAMM</name>
<keyword evidence="2" id="KW-0535">Nitrogen fixation</keyword>
<evidence type="ECO:0000256" key="1">
    <source>
        <dbReference type="ARBA" id="ARBA00008027"/>
    </source>
</evidence>
<evidence type="ECO:0000313" key="3">
    <source>
        <dbReference type="EMBL" id="MEB4592363.1"/>
    </source>
</evidence>
<dbReference type="RefSeq" id="WP_324696610.1">
    <property type="nucleotide sequence ID" value="NZ_JAYMYJ010000132.1"/>
</dbReference>
<comment type="similarity">
    <text evidence="1">Belongs to the NifZ family.</text>
</comment>
<dbReference type="EMBL" id="JAYMYJ010000132">
    <property type="protein sequence ID" value="MEB4592363.1"/>
    <property type="molecule type" value="Genomic_DNA"/>
</dbReference>
<evidence type="ECO:0000256" key="2">
    <source>
        <dbReference type="ARBA" id="ARBA00023231"/>
    </source>
</evidence>
<accession>A0ABU6CZU2</accession>
<dbReference type="Proteomes" id="UP001308005">
    <property type="component" value="Unassembled WGS sequence"/>
</dbReference>